<dbReference type="AlphaFoldDB" id="A0A916VDW9"/>
<dbReference type="EMBL" id="BLYI01000050">
    <property type="protein sequence ID" value="GFO86136.1"/>
    <property type="molecule type" value="Genomic_DNA"/>
</dbReference>
<evidence type="ECO:0000313" key="1">
    <source>
        <dbReference type="EMBL" id="GFO86136.1"/>
    </source>
</evidence>
<organism evidence="1 2">
    <name type="scientific">Anaerostipes butyraticus</name>
    <dbReference type="NCBI Taxonomy" id="645466"/>
    <lineage>
        <taxon>Bacteria</taxon>
        <taxon>Bacillati</taxon>
        <taxon>Bacillota</taxon>
        <taxon>Clostridia</taxon>
        <taxon>Lachnospirales</taxon>
        <taxon>Lachnospiraceae</taxon>
        <taxon>Anaerostipes</taxon>
    </lineage>
</organism>
<keyword evidence="2" id="KW-1185">Reference proteome</keyword>
<dbReference type="Proteomes" id="UP000613208">
    <property type="component" value="Unassembled WGS sequence"/>
</dbReference>
<evidence type="ECO:0000313" key="2">
    <source>
        <dbReference type="Proteomes" id="UP000613208"/>
    </source>
</evidence>
<comment type="caution">
    <text evidence="1">The sequence shown here is derived from an EMBL/GenBank/DDBJ whole genome shotgun (WGS) entry which is preliminary data.</text>
</comment>
<accession>A0A916VDW9</accession>
<gene>
    <name evidence="1" type="ORF">ANBU17_24830</name>
</gene>
<dbReference type="RefSeq" id="WP_308805593.1">
    <property type="nucleotide sequence ID" value="NZ_BLYI01000050.1"/>
</dbReference>
<name>A0A916VDW9_9FIRM</name>
<protein>
    <submittedName>
        <fullName evidence="1">Uncharacterized protein</fullName>
    </submittedName>
</protein>
<reference evidence="1" key="1">
    <citation type="submission" date="2020-06" db="EMBL/GenBank/DDBJ databases">
        <title>Characterization of fructooligosaccharide metabolism and fructooligosaccharide-degrading enzymes in human commensal butyrate producers.</title>
        <authorList>
            <person name="Tanno H."/>
            <person name="Fujii T."/>
            <person name="Hirano K."/>
            <person name="Maeno S."/>
            <person name="Tonozuka T."/>
            <person name="Sakamoto M."/>
            <person name="Ohkuma M."/>
            <person name="Tochio T."/>
            <person name="Endo A."/>
        </authorList>
    </citation>
    <scope>NUCLEOTIDE SEQUENCE</scope>
    <source>
        <strain evidence="1">JCM 17466</strain>
    </source>
</reference>
<proteinExistence type="predicted"/>
<sequence length="368" mass="42386">MYPSTSQKYRLLEMVALCGEFPADQLTRLIPSPSYGEKLITELKAQKLLRTHYRDHLRGYRLTGRAKQMLLAQNPERFRDFLTGNTETNQVRSEVTRRLRLYQKAETYLTLLSAGIPFFADQKPDIFREGREAGILSMGNLPLFYSSREFKHIGPEATKIRNSRSMGVLLAPHCAYALYNTGDHVLKWEYRTEVRLNAFLQHYLQDFPYTGHPKVRAILTGKDMDTAYQLLTSTGGYKKSLFVADTSYEHFHYLPNTTEGETLLKLLVRPRLMKQLDQLLLSDLGSRQPNLPIDHDGVDASGNPAVLAYDFDLHRINRFNTGLNVYGRKGVMICFDFQIPCLKRYLTADIRFSSIDLSKFRKGFLHEP</sequence>